<dbReference type="EMBL" id="JBEDNZ010000002">
    <property type="protein sequence ID" value="KAL0851586.1"/>
    <property type="molecule type" value="Genomic_DNA"/>
</dbReference>
<gene>
    <name evidence="3" type="ORF">ABMA28_007368</name>
</gene>
<evidence type="ECO:0000313" key="3">
    <source>
        <dbReference type="EMBL" id="KAL0851586.1"/>
    </source>
</evidence>
<name>A0ABD0TQU4_LOXSC</name>
<feature type="region of interest" description="Disordered" evidence="1">
    <location>
        <begin position="614"/>
        <end position="649"/>
    </location>
</feature>
<feature type="compositionally biased region" description="Basic and acidic residues" evidence="1">
    <location>
        <begin position="351"/>
        <end position="366"/>
    </location>
</feature>
<proteinExistence type="predicted"/>
<feature type="chain" id="PRO_5044838083" evidence="2">
    <location>
        <begin position="23"/>
        <end position="989"/>
    </location>
</feature>
<feature type="signal peptide" evidence="2">
    <location>
        <begin position="1"/>
        <end position="22"/>
    </location>
</feature>
<feature type="compositionally biased region" description="Basic and acidic residues" evidence="1">
    <location>
        <begin position="502"/>
        <end position="515"/>
    </location>
</feature>
<feature type="region of interest" description="Disordered" evidence="1">
    <location>
        <begin position="342"/>
        <end position="416"/>
    </location>
</feature>
<evidence type="ECO:0000256" key="2">
    <source>
        <dbReference type="SAM" id="SignalP"/>
    </source>
</evidence>
<keyword evidence="2" id="KW-0732">Signal</keyword>
<dbReference type="AlphaFoldDB" id="A0ABD0TQU4"/>
<feature type="compositionally biased region" description="Acidic residues" evidence="1">
    <location>
        <begin position="516"/>
        <end position="534"/>
    </location>
</feature>
<protein>
    <submittedName>
        <fullName evidence="3">Uncharacterized protein</fullName>
    </submittedName>
</protein>
<feature type="compositionally biased region" description="Low complexity" evidence="1">
    <location>
        <begin position="187"/>
        <end position="210"/>
    </location>
</feature>
<organism evidence="3 4">
    <name type="scientific">Loxostege sticticalis</name>
    <name type="common">Beet webworm moth</name>
    <dbReference type="NCBI Taxonomy" id="481309"/>
    <lineage>
        <taxon>Eukaryota</taxon>
        <taxon>Metazoa</taxon>
        <taxon>Ecdysozoa</taxon>
        <taxon>Arthropoda</taxon>
        <taxon>Hexapoda</taxon>
        <taxon>Insecta</taxon>
        <taxon>Pterygota</taxon>
        <taxon>Neoptera</taxon>
        <taxon>Endopterygota</taxon>
        <taxon>Lepidoptera</taxon>
        <taxon>Glossata</taxon>
        <taxon>Ditrysia</taxon>
        <taxon>Pyraloidea</taxon>
        <taxon>Crambidae</taxon>
        <taxon>Pyraustinae</taxon>
        <taxon>Loxostege</taxon>
    </lineage>
</organism>
<sequence>MWRKAFHAAICWLALTGIPATGKTVDNSIVKDNVSAESAPRLYRNVPLGVYASAAPYAAYSFHLPAFIAAPKPAASRVVPVKEQLVLHNVNGYLRDSYGNKFADTPQMAAYKTAFPQQFLPLQELPPHLSQPLIAAPQHKQAAPHYFVGSPYRLPTYQVASHSPTSFGGYSQPFVFAQNYGGGQSQAAPAQAQAAPTQTQTAPTHTQAITVQQQPSSYKAVYANSQSEHYKTPQNEVHYNTPQNEVKFQRLEHRPEAHHAQSASSEEQSHGDKAQIQAAPAKTSYTAVVNGKKTVITLDTKPPVPLLDLSLLEPLTFANPLVPQVQHYLPRINQATYHKLPDLNVNQPKQQKKEVVAQKTKSHDSGNIKGKHRNDAPKKKPKQASGQSDSHRKPRPAKPIITVKGTPNKSPEFSYEIKSPNYKETYKEQSISYNTAKESDPVNYSYDKKTESEPISYTYQKTEQKEPVHYNFVHTSKEPVNINQVNYQGQGQGPKQLIYTFKPEEQNREHKHVESEEAGSAEDAGSSEESDDDAPAPAYPQNYQNNQAEHREAPRQVSGGHRQAYNHDYHPHHQGSNSYHHHNQNEGARHHKSNNEITHRSNGNLHLVPNEEVHYEEHHDAPHAPQHTSHQGKGPAQHVEAQYHSPQEYEEHIRILPSQAPNDEFVKQIESYQNPHPSPLSTLEHYQKFIEQQTQTKPPQHPYSSSAPIVLEKAKRIIIQEESPEEMHSHHEQIKAEMIEQDDNNEEDFEKAYKNAAFGFAAFDKKPEDIEKDIYSPKSYGFSHDHANFEVEKTPFQEYQAEGDSFPKSTRANYKNARDSMKEDYYLDYSVHRPESLADRYQNKANYYKLYKSQKPEKYFGSEDDKKKSEKYTVAPSFDFGPAPKKQQNYFAEYKSEPVRYEYNYAKEPRDSSAHASRPYQRLKSKTQFVEPQFQYGFEPIGLPRLLDSELAAMASNDSPESEKPGMRKKIYTENFYIKKTSTSSGKPS</sequence>
<feature type="compositionally biased region" description="Basic and acidic residues" evidence="1">
    <location>
        <begin position="583"/>
        <end position="599"/>
    </location>
</feature>
<feature type="region of interest" description="Disordered" evidence="1">
    <location>
        <begin position="187"/>
        <end position="215"/>
    </location>
</feature>
<feature type="region of interest" description="Disordered" evidence="1">
    <location>
        <begin position="481"/>
        <end position="602"/>
    </location>
</feature>
<feature type="region of interest" description="Disordered" evidence="1">
    <location>
        <begin position="253"/>
        <end position="279"/>
    </location>
</feature>
<feature type="region of interest" description="Disordered" evidence="1">
    <location>
        <begin position="433"/>
        <end position="453"/>
    </location>
</feature>
<reference evidence="3 4" key="1">
    <citation type="submission" date="2024-06" db="EMBL/GenBank/DDBJ databases">
        <title>A chromosome-level genome assembly of beet webworm, Loxostege sticticalis.</title>
        <authorList>
            <person name="Zhang Y."/>
        </authorList>
    </citation>
    <scope>NUCLEOTIDE SEQUENCE [LARGE SCALE GENOMIC DNA]</scope>
    <source>
        <strain evidence="3">AQ028</strain>
        <tissue evidence="3">Male pupae</tissue>
    </source>
</reference>
<evidence type="ECO:0000313" key="4">
    <source>
        <dbReference type="Proteomes" id="UP001549921"/>
    </source>
</evidence>
<accession>A0ABD0TQU4</accession>
<dbReference type="Proteomes" id="UP001549921">
    <property type="component" value="Unassembled WGS sequence"/>
</dbReference>
<evidence type="ECO:0000256" key="1">
    <source>
        <dbReference type="SAM" id="MobiDB-lite"/>
    </source>
</evidence>
<comment type="caution">
    <text evidence="3">The sequence shown here is derived from an EMBL/GenBank/DDBJ whole genome shotgun (WGS) entry which is preliminary data.</text>
</comment>